<reference evidence="1" key="2">
    <citation type="submission" date="2020-08" db="EMBL/GenBank/DDBJ databases">
        <authorList>
            <person name="Chen M."/>
            <person name="Teng W."/>
            <person name="Zhao L."/>
            <person name="Hu C."/>
            <person name="Zhou Y."/>
            <person name="Han B."/>
            <person name="Song L."/>
            <person name="Shu W."/>
        </authorList>
    </citation>
    <scope>NUCLEOTIDE SEQUENCE</scope>
    <source>
        <strain evidence="1">FACHB-1375</strain>
    </source>
</reference>
<accession>A0A926ZHR6</accession>
<comment type="caution">
    <text evidence="1">The sequence shown here is derived from an EMBL/GenBank/DDBJ whole genome shotgun (WGS) entry which is preliminary data.</text>
</comment>
<proteinExistence type="predicted"/>
<evidence type="ECO:0000313" key="2">
    <source>
        <dbReference type="Proteomes" id="UP000641646"/>
    </source>
</evidence>
<keyword evidence="2" id="KW-1185">Reference proteome</keyword>
<reference evidence="1" key="1">
    <citation type="journal article" date="2015" name="ISME J.">
        <title>Draft Genome Sequence of Streptomyces incarnatus NRRL8089, which Produces the Nucleoside Antibiotic Sinefungin.</title>
        <authorList>
            <person name="Oshima K."/>
            <person name="Hattori M."/>
            <person name="Shimizu H."/>
            <person name="Fukuda K."/>
            <person name="Nemoto M."/>
            <person name="Inagaki K."/>
            <person name="Tamura T."/>
        </authorList>
    </citation>
    <scope>NUCLEOTIDE SEQUENCE</scope>
    <source>
        <strain evidence="1">FACHB-1375</strain>
    </source>
</reference>
<evidence type="ECO:0000313" key="1">
    <source>
        <dbReference type="EMBL" id="MBD2182467.1"/>
    </source>
</evidence>
<sequence length="105" mass="12090">MFLKLIEIVDSMQNVVVTAEVEDKGEYYSGSVSLDKMPEVLRLEFEEYELLINNQVLSLLDQIEEQISITSFTVIFDDGRKFYVDDLQIFPISGTISFKVSKQII</sequence>
<gene>
    <name evidence="1" type="ORF">H6G03_15405</name>
</gene>
<dbReference type="EMBL" id="JACJPW010000037">
    <property type="protein sequence ID" value="MBD2182467.1"/>
    <property type="molecule type" value="Genomic_DNA"/>
</dbReference>
<protein>
    <submittedName>
        <fullName evidence="1">Uncharacterized protein</fullName>
    </submittedName>
</protein>
<dbReference type="RefSeq" id="WP_190465280.1">
    <property type="nucleotide sequence ID" value="NZ_JACJPW010000037.1"/>
</dbReference>
<dbReference type="Proteomes" id="UP000641646">
    <property type="component" value="Unassembled WGS sequence"/>
</dbReference>
<organism evidence="1 2">
    <name type="scientific">Aerosakkonema funiforme FACHB-1375</name>
    <dbReference type="NCBI Taxonomy" id="2949571"/>
    <lineage>
        <taxon>Bacteria</taxon>
        <taxon>Bacillati</taxon>
        <taxon>Cyanobacteriota</taxon>
        <taxon>Cyanophyceae</taxon>
        <taxon>Oscillatoriophycideae</taxon>
        <taxon>Aerosakkonematales</taxon>
        <taxon>Aerosakkonemataceae</taxon>
        <taxon>Aerosakkonema</taxon>
    </lineage>
</organism>
<dbReference type="AlphaFoldDB" id="A0A926ZHR6"/>
<name>A0A926ZHR6_9CYAN</name>